<sequence length="217" mass="23222">MNPRRKAQRDVLSRERVLAAAVGLADEQGLDAVSMRRVGESLGVEAMSLYRHVGGKDDLLDGMVDAAIARFPARDESVDWRESLRALVRGAHAVLLEHPWVAALATSRPAVGPARLRFVDAVLGALLAGGCTLQLAHDAMHAIEVHVFAFTLQELRLQGDASAHGYQLDVVRGDGALYPHLAATLASATHDHVAEFEFVLELLILGIERAIATSGAG</sequence>
<dbReference type="InterPro" id="IPR004111">
    <property type="entry name" value="Repressor_TetR_C"/>
</dbReference>
<dbReference type="InterPro" id="IPR009057">
    <property type="entry name" value="Homeodomain-like_sf"/>
</dbReference>
<dbReference type="PROSITE" id="PS50977">
    <property type="entry name" value="HTH_TETR_2"/>
    <property type="match status" value="1"/>
</dbReference>
<dbReference type="Proteomes" id="UP000617531">
    <property type="component" value="Unassembled WGS sequence"/>
</dbReference>
<keyword evidence="8" id="KW-1185">Reference proteome</keyword>
<dbReference type="GO" id="GO:0003700">
    <property type="term" value="F:DNA-binding transcription factor activity"/>
    <property type="evidence" value="ECO:0007669"/>
    <property type="project" value="TreeGrafter"/>
</dbReference>
<evidence type="ECO:0000313" key="7">
    <source>
        <dbReference type="EMBL" id="GHF07689.1"/>
    </source>
</evidence>
<dbReference type="PRINTS" id="PR00400">
    <property type="entry name" value="TETREPRESSOR"/>
</dbReference>
<dbReference type="SUPFAM" id="SSF46689">
    <property type="entry name" value="Homeodomain-like"/>
    <property type="match status" value="1"/>
</dbReference>
<dbReference type="SUPFAM" id="SSF48498">
    <property type="entry name" value="Tetracyclin repressor-like, C-terminal domain"/>
    <property type="match status" value="1"/>
</dbReference>
<dbReference type="GO" id="GO:0045892">
    <property type="term" value="P:negative regulation of DNA-templated transcription"/>
    <property type="evidence" value="ECO:0007669"/>
    <property type="project" value="InterPro"/>
</dbReference>
<dbReference type="Gene3D" id="1.10.10.60">
    <property type="entry name" value="Homeodomain-like"/>
    <property type="match status" value="1"/>
</dbReference>
<dbReference type="InterPro" id="IPR036271">
    <property type="entry name" value="Tet_transcr_reg_TetR-rel_C_sf"/>
</dbReference>
<feature type="DNA-binding region" description="H-T-H motif" evidence="5">
    <location>
        <begin position="34"/>
        <end position="53"/>
    </location>
</feature>
<dbReference type="InterPro" id="IPR003012">
    <property type="entry name" value="Tet_transcr_reg_TetR"/>
</dbReference>
<evidence type="ECO:0000256" key="1">
    <source>
        <dbReference type="ARBA" id="ARBA00022491"/>
    </source>
</evidence>
<protein>
    <submittedName>
        <fullName evidence="7">TetR family transcriptional regulator</fullName>
    </submittedName>
</protein>
<feature type="domain" description="HTH tetR-type" evidence="6">
    <location>
        <begin position="11"/>
        <end position="71"/>
    </location>
</feature>
<dbReference type="EMBL" id="BNAI01000001">
    <property type="protein sequence ID" value="GHF07689.1"/>
    <property type="molecule type" value="Genomic_DNA"/>
</dbReference>
<organism evidence="7 8">
    <name type="scientific">Pseudolysinimonas yzui</name>
    <dbReference type="NCBI Taxonomy" id="2708254"/>
    <lineage>
        <taxon>Bacteria</taxon>
        <taxon>Bacillati</taxon>
        <taxon>Actinomycetota</taxon>
        <taxon>Actinomycetes</taxon>
        <taxon>Micrococcales</taxon>
        <taxon>Microbacteriaceae</taxon>
        <taxon>Pseudolysinimonas</taxon>
    </lineage>
</organism>
<dbReference type="PANTHER" id="PTHR30055">
    <property type="entry name" value="HTH-TYPE TRANSCRIPTIONAL REGULATOR RUTR"/>
    <property type="match status" value="1"/>
</dbReference>
<dbReference type="InterPro" id="IPR001647">
    <property type="entry name" value="HTH_TetR"/>
</dbReference>
<keyword evidence="1" id="KW-0678">Repressor</keyword>
<reference evidence="7" key="2">
    <citation type="submission" date="2020-09" db="EMBL/GenBank/DDBJ databases">
        <authorList>
            <person name="Sun Q."/>
            <person name="Zhou Y."/>
        </authorList>
    </citation>
    <scope>NUCLEOTIDE SEQUENCE</scope>
    <source>
        <strain evidence="7">CGMCC 1.16548</strain>
    </source>
</reference>
<evidence type="ECO:0000259" key="6">
    <source>
        <dbReference type="PROSITE" id="PS50977"/>
    </source>
</evidence>
<comment type="caution">
    <text evidence="7">The sequence shown here is derived from an EMBL/GenBank/DDBJ whole genome shotgun (WGS) entry which is preliminary data.</text>
</comment>
<dbReference type="RefSeq" id="WP_191281827.1">
    <property type="nucleotide sequence ID" value="NZ_BNAI01000001.1"/>
</dbReference>
<dbReference type="GO" id="GO:0000976">
    <property type="term" value="F:transcription cis-regulatory region binding"/>
    <property type="evidence" value="ECO:0007669"/>
    <property type="project" value="TreeGrafter"/>
</dbReference>
<dbReference type="Pfam" id="PF00440">
    <property type="entry name" value="TetR_N"/>
    <property type="match status" value="1"/>
</dbReference>
<dbReference type="Pfam" id="PF02909">
    <property type="entry name" value="TetR_C_1"/>
    <property type="match status" value="1"/>
</dbReference>
<keyword evidence="2" id="KW-0805">Transcription regulation</keyword>
<evidence type="ECO:0000256" key="4">
    <source>
        <dbReference type="ARBA" id="ARBA00023163"/>
    </source>
</evidence>
<name>A0A8J3M2H4_9MICO</name>
<evidence type="ECO:0000256" key="2">
    <source>
        <dbReference type="ARBA" id="ARBA00023015"/>
    </source>
</evidence>
<dbReference type="InterPro" id="IPR050109">
    <property type="entry name" value="HTH-type_TetR-like_transc_reg"/>
</dbReference>
<evidence type="ECO:0000313" key="8">
    <source>
        <dbReference type="Proteomes" id="UP000617531"/>
    </source>
</evidence>
<dbReference type="AlphaFoldDB" id="A0A8J3M2H4"/>
<proteinExistence type="predicted"/>
<gene>
    <name evidence="7" type="ORF">GCM10011600_05490</name>
</gene>
<keyword evidence="3 5" id="KW-0238">DNA-binding</keyword>
<dbReference type="GO" id="GO:0046677">
    <property type="term" value="P:response to antibiotic"/>
    <property type="evidence" value="ECO:0007669"/>
    <property type="project" value="InterPro"/>
</dbReference>
<dbReference type="Gene3D" id="1.10.357.10">
    <property type="entry name" value="Tetracycline Repressor, domain 2"/>
    <property type="match status" value="1"/>
</dbReference>
<evidence type="ECO:0000256" key="3">
    <source>
        <dbReference type="ARBA" id="ARBA00023125"/>
    </source>
</evidence>
<accession>A0A8J3M2H4</accession>
<evidence type="ECO:0000256" key="5">
    <source>
        <dbReference type="PROSITE-ProRule" id="PRU00335"/>
    </source>
</evidence>
<dbReference type="PANTHER" id="PTHR30055:SF151">
    <property type="entry name" value="TRANSCRIPTIONAL REGULATORY PROTEIN"/>
    <property type="match status" value="1"/>
</dbReference>
<reference evidence="7" key="1">
    <citation type="journal article" date="2014" name="Int. J. Syst. Evol. Microbiol.">
        <title>Complete genome sequence of Corynebacterium casei LMG S-19264T (=DSM 44701T), isolated from a smear-ripened cheese.</title>
        <authorList>
            <consortium name="US DOE Joint Genome Institute (JGI-PGF)"/>
            <person name="Walter F."/>
            <person name="Albersmeier A."/>
            <person name="Kalinowski J."/>
            <person name="Ruckert C."/>
        </authorList>
    </citation>
    <scope>NUCLEOTIDE SEQUENCE</scope>
    <source>
        <strain evidence="7">CGMCC 1.16548</strain>
    </source>
</reference>
<dbReference type="PRINTS" id="PR00455">
    <property type="entry name" value="HTHTETR"/>
</dbReference>
<keyword evidence="4" id="KW-0804">Transcription</keyword>